<evidence type="ECO:0000256" key="1">
    <source>
        <dbReference type="SAM" id="Phobius"/>
    </source>
</evidence>
<reference evidence="2 3" key="1">
    <citation type="submission" date="2024-04" db="EMBL/GenBank/DDBJ databases">
        <authorList>
            <person name="Fracassetti M."/>
        </authorList>
    </citation>
    <scope>NUCLEOTIDE SEQUENCE [LARGE SCALE GENOMIC DNA]</scope>
</reference>
<organism evidence="2 3">
    <name type="scientific">Linum trigynum</name>
    <dbReference type="NCBI Taxonomy" id="586398"/>
    <lineage>
        <taxon>Eukaryota</taxon>
        <taxon>Viridiplantae</taxon>
        <taxon>Streptophyta</taxon>
        <taxon>Embryophyta</taxon>
        <taxon>Tracheophyta</taxon>
        <taxon>Spermatophyta</taxon>
        <taxon>Magnoliopsida</taxon>
        <taxon>eudicotyledons</taxon>
        <taxon>Gunneridae</taxon>
        <taxon>Pentapetalae</taxon>
        <taxon>rosids</taxon>
        <taxon>fabids</taxon>
        <taxon>Malpighiales</taxon>
        <taxon>Linaceae</taxon>
        <taxon>Linum</taxon>
    </lineage>
</organism>
<gene>
    <name evidence="2" type="ORF">LTRI10_LOCUS8484</name>
</gene>
<protein>
    <submittedName>
        <fullName evidence="2">Uncharacterized protein</fullName>
    </submittedName>
</protein>
<keyword evidence="3" id="KW-1185">Reference proteome</keyword>
<proteinExistence type="predicted"/>
<feature type="transmembrane region" description="Helical" evidence="1">
    <location>
        <begin position="59"/>
        <end position="79"/>
    </location>
</feature>
<sequence length="93" mass="10618">MGPSPKCIEVGSKAFVALVTCRSFINHDLVLNLDTTCIFNLNLPSFFQNVLCPLGTTKIFLFFNVHFLLFNLLFLLPFMSSSTIWRQDSMQDH</sequence>
<dbReference type="AlphaFoldDB" id="A0AAV2CX25"/>
<accession>A0AAV2CX25</accession>
<name>A0AAV2CX25_9ROSI</name>
<evidence type="ECO:0000313" key="2">
    <source>
        <dbReference type="EMBL" id="CAL1361090.1"/>
    </source>
</evidence>
<keyword evidence="1" id="KW-0472">Membrane</keyword>
<evidence type="ECO:0000313" key="3">
    <source>
        <dbReference type="Proteomes" id="UP001497516"/>
    </source>
</evidence>
<dbReference type="EMBL" id="OZ034814">
    <property type="protein sequence ID" value="CAL1361090.1"/>
    <property type="molecule type" value="Genomic_DNA"/>
</dbReference>
<keyword evidence="1" id="KW-0812">Transmembrane</keyword>
<dbReference type="Proteomes" id="UP001497516">
    <property type="component" value="Chromosome 10"/>
</dbReference>
<keyword evidence="1" id="KW-1133">Transmembrane helix</keyword>